<feature type="transmembrane region" description="Helical" evidence="5">
    <location>
        <begin position="771"/>
        <end position="798"/>
    </location>
</feature>
<evidence type="ECO:0000256" key="1">
    <source>
        <dbReference type="ARBA" id="ARBA00007992"/>
    </source>
</evidence>
<dbReference type="InterPro" id="IPR050562">
    <property type="entry name" value="FAD_mOase_fung"/>
</dbReference>
<dbReference type="EMBL" id="KK088419">
    <property type="protein sequence ID" value="EYE96262.1"/>
    <property type="molecule type" value="Genomic_DNA"/>
</dbReference>
<feature type="domain" description="FAD-binding" evidence="6">
    <location>
        <begin position="7"/>
        <end position="349"/>
    </location>
</feature>
<comment type="similarity">
    <text evidence="1">Belongs to the paxM FAD-dependent monooxygenase family.</text>
</comment>
<dbReference type="AlphaFoldDB" id="A0A017SH19"/>
<keyword evidence="5" id="KW-0812">Transmembrane</keyword>
<feature type="transmembrane region" description="Helical" evidence="5">
    <location>
        <begin position="643"/>
        <end position="662"/>
    </location>
</feature>
<evidence type="ECO:0000256" key="3">
    <source>
        <dbReference type="ARBA" id="ARBA00022827"/>
    </source>
</evidence>
<accession>A0A017SH19</accession>
<dbReference type="Gene3D" id="3.50.50.60">
    <property type="entry name" value="FAD/NAD(P)-binding domain"/>
    <property type="match status" value="1"/>
</dbReference>
<proteinExistence type="inferred from homology"/>
<dbReference type="HOGENOM" id="CLU_009665_12_0_1"/>
<dbReference type="InterPro" id="IPR002938">
    <property type="entry name" value="FAD-bd"/>
</dbReference>
<evidence type="ECO:0000259" key="6">
    <source>
        <dbReference type="Pfam" id="PF01494"/>
    </source>
</evidence>
<keyword evidence="3" id="KW-0274">FAD</keyword>
<name>A0A017SH19_ASPRC</name>
<dbReference type="InterPro" id="IPR036188">
    <property type="entry name" value="FAD/NAD-bd_sf"/>
</dbReference>
<feature type="transmembrane region" description="Helical" evidence="5">
    <location>
        <begin position="451"/>
        <end position="472"/>
    </location>
</feature>
<evidence type="ECO:0000313" key="7">
    <source>
        <dbReference type="EMBL" id="EYE96262.1"/>
    </source>
</evidence>
<feature type="transmembrane region" description="Helical" evidence="5">
    <location>
        <begin position="533"/>
        <end position="552"/>
    </location>
</feature>
<keyword evidence="5" id="KW-1133">Transmembrane helix</keyword>
<sequence length="810" mass="90269">MTAKPFKVIIAGGSIAGLSLALMLEKNGIDFVVLEAYPSIAPQAGASIGVLPNGLRILDQLGCCDEVVAMAEYPVEKVIFRNSAGQPFWSLEDFGRDMVDRHGYPVVFLDRRMLIQILYDKIEDKSKVLTSERVVAIENALPHVTVTTQMGNSYTGDIVVGADGIHSTVRKQMWQEAQRTDPTWIDPSERNAPPATYACIFGISRGVPGIEKGTLNSVLNEHTSYFIPSGPGDRTYWFLVRNLGKTMHGSDIPRFTKQEEEAMVKEHWDDYVTPTVRFSELYKNKISSVYTSLPEYVYKKWYFQRIMTIGDASHKFEPITGQGGNNAIETAASLTNYLISTLNSNTLQLLSTEQISSVFEKVQKQRHGRVWDLVKASHTRQRLECMETPALKFVAKYVLPLIPKQALKDKWIKTYCPAISLSMLPQPSRPMQIPYHDELFRAPVSRGWPGLMVYAAYISLAWLAFQLLFVAMEGNGTRDLIRDVIVRRVMTEKEVPLRQNYTGWQGIDRILRVLAAMFFSTVTSSSPQQIVQIFYFLSVVLPLVTIFTVEGFRPKNKWTLLAVPSLWATLCQLRGIGFIAPLYFLTGAFVSRSIEYYSPPFTALPVATAKAILPAAIFGFIIPSMLLFFPYNDADIHQVVIAFWQPAPVLVPILTGVFSYLIQSQIGNSNNDGSKQMKEETDLSHLKTVYKATGIISACFHIFTAVGCMVSNDISLTNVLLRKDSFAPISNLGDGVFVFFQNDCLMTAVAVFLCCMVAIRDLYRVGLSNVTLLGGMGAVVAGFGFVGPGATAAAVWYWREHLLGGKDARR</sequence>
<protein>
    <submittedName>
        <fullName evidence="7">FAD/NAD(P)-binding domain-containing protein</fullName>
    </submittedName>
</protein>
<evidence type="ECO:0000313" key="8">
    <source>
        <dbReference type="Proteomes" id="UP000019804"/>
    </source>
</evidence>
<gene>
    <name evidence="7" type="ORF">EURHEDRAFT_453548</name>
</gene>
<dbReference type="GO" id="GO:0004497">
    <property type="term" value="F:monooxygenase activity"/>
    <property type="evidence" value="ECO:0007669"/>
    <property type="project" value="InterPro"/>
</dbReference>
<dbReference type="OrthoDB" id="10029326at2759"/>
<dbReference type="Pfam" id="PF01494">
    <property type="entry name" value="FAD_binding_3"/>
    <property type="match status" value="1"/>
</dbReference>
<feature type="transmembrane region" description="Helical" evidence="5">
    <location>
        <begin position="695"/>
        <end position="716"/>
    </location>
</feature>
<dbReference type="SUPFAM" id="SSF51905">
    <property type="entry name" value="FAD/NAD(P)-binding domain"/>
    <property type="match status" value="1"/>
</dbReference>
<organism evidence="7 8">
    <name type="scientific">Aspergillus ruber (strain CBS 135680)</name>
    <dbReference type="NCBI Taxonomy" id="1388766"/>
    <lineage>
        <taxon>Eukaryota</taxon>
        <taxon>Fungi</taxon>
        <taxon>Dikarya</taxon>
        <taxon>Ascomycota</taxon>
        <taxon>Pezizomycotina</taxon>
        <taxon>Eurotiomycetes</taxon>
        <taxon>Eurotiomycetidae</taxon>
        <taxon>Eurotiales</taxon>
        <taxon>Aspergillaceae</taxon>
        <taxon>Aspergillus</taxon>
        <taxon>Aspergillus subgen. Aspergillus</taxon>
    </lineage>
</organism>
<keyword evidence="5" id="KW-0472">Membrane</keyword>
<dbReference type="GeneID" id="63699255"/>
<keyword evidence="2" id="KW-0285">Flavoprotein</keyword>
<dbReference type="RefSeq" id="XP_040639950.1">
    <property type="nucleotide sequence ID" value="XM_040784131.1"/>
</dbReference>
<keyword evidence="4" id="KW-0560">Oxidoreductase</keyword>
<feature type="transmembrane region" description="Helical" evidence="5">
    <location>
        <begin position="572"/>
        <end position="590"/>
    </location>
</feature>
<dbReference type="PANTHER" id="PTHR47356:SF2">
    <property type="entry name" value="FAD-BINDING DOMAIN-CONTAINING PROTEIN-RELATED"/>
    <property type="match status" value="1"/>
</dbReference>
<evidence type="ECO:0000256" key="5">
    <source>
        <dbReference type="SAM" id="Phobius"/>
    </source>
</evidence>
<feature type="transmembrane region" description="Helical" evidence="5">
    <location>
        <begin position="736"/>
        <end position="759"/>
    </location>
</feature>
<keyword evidence="8" id="KW-1185">Reference proteome</keyword>
<dbReference type="Proteomes" id="UP000019804">
    <property type="component" value="Unassembled WGS sequence"/>
</dbReference>
<evidence type="ECO:0000256" key="4">
    <source>
        <dbReference type="ARBA" id="ARBA00023002"/>
    </source>
</evidence>
<dbReference type="STRING" id="1388766.A0A017SH19"/>
<dbReference type="PANTHER" id="PTHR47356">
    <property type="entry name" value="FAD-DEPENDENT MONOOXYGENASE ASQG-RELATED"/>
    <property type="match status" value="1"/>
</dbReference>
<dbReference type="GO" id="GO:0071949">
    <property type="term" value="F:FAD binding"/>
    <property type="evidence" value="ECO:0007669"/>
    <property type="project" value="InterPro"/>
</dbReference>
<reference evidence="8" key="1">
    <citation type="journal article" date="2014" name="Nat. Commun.">
        <title>Genomic adaptations of the halophilic Dead Sea filamentous fungus Eurotium rubrum.</title>
        <authorList>
            <person name="Kis-Papo T."/>
            <person name="Weig A.R."/>
            <person name="Riley R."/>
            <person name="Persoh D."/>
            <person name="Salamov A."/>
            <person name="Sun H."/>
            <person name="Lipzen A."/>
            <person name="Wasser S.P."/>
            <person name="Rambold G."/>
            <person name="Grigoriev I.V."/>
            <person name="Nevo E."/>
        </authorList>
    </citation>
    <scope>NUCLEOTIDE SEQUENCE [LARGE SCALE GENOMIC DNA]</scope>
    <source>
        <strain evidence="8">CBS 135680</strain>
    </source>
</reference>
<dbReference type="PRINTS" id="PR00420">
    <property type="entry name" value="RNGMNOXGNASE"/>
</dbReference>
<feature type="transmembrane region" description="Helical" evidence="5">
    <location>
        <begin position="611"/>
        <end position="631"/>
    </location>
</feature>
<evidence type="ECO:0000256" key="2">
    <source>
        <dbReference type="ARBA" id="ARBA00022630"/>
    </source>
</evidence>